<keyword evidence="1" id="KW-0732">Signal</keyword>
<evidence type="ECO:0000256" key="1">
    <source>
        <dbReference type="SAM" id="SignalP"/>
    </source>
</evidence>
<organism evidence="2">
    <name type="scientific">Rhipicephalus appendiculatus</name>
    <name type="common">Brown ear tick</name>
    <dbReference type="NCBI Taxonomy" id="34631"/>
    <lineage>
        <taxon>Eukaryota</taxon>
        <taxon>Metazoa</taxon>
        <taxon>Ecdysozoa</taxon>
        <taxon>Arthropoda</taxon>
        <taxon>Chelicerata</taxon>
        <taxon>Arachnida</taxon>
        <taxon>Acari</taxon>
        <taxon>Parasitiformes</taxon>
        <taxon>Ixodida</taxon>
        <taxon>Ixodoidea</taxon>
        <taxon>Ixodidae</taxon>
        <taxon>Rhipicephalinae</taxon>
        <taxon>Rhipicephalus</taxon>
        <taxon>Rhipicephalus</taxon>
    </lineage>
</organism>
<evidence type="ECO:0000313" key="2">
    <source>
        <dbReference type="EMBL" id="JAP76496.1"/>
    </source>
</evidence>
<proteinExistence type="predicted"/>
<dbReference type="AlphaFoldDB" id="A0A131YEI9"/>
<protein>
    <recommendedName>
        <fullName evidence="3">Secreted protein</fullName>
    </recommendedName>
</protein>
<accession>A0A131YEI9</accession>
<sequence length="132" mass="15288">MLRRVNVLCKTLCCRLSLAVTHVVKFSNVRVVSSIVFARIIANENGVHSCEKKKSARSPCVIFLRVRRLRQSVFQPLSLMTNRCAGLRRKRVAPHAQWDALAQMHCYVLPRSLSHYFFFFFLLLRELVVGKQ</sequence>
<evidence type="ECO:0008006" key="3">
    <source>
        <dbReference type="Google" id="ProtNLM"/>
    </source>
</evidence>
<name>A0A131YEI9_RHIAP</name>
<feature type="chain" id="PRO_5007284815" description="Secreted protein" evidence="1">
    <location>
        <begin position="20"/>
        <end position="132"/>
    </location>
</feature>
<dbReference type="EMBL" id="GEDV01012061">
    <property type="protein sequence ID" value="JAP76496.1"/>
    <property type="molecule type" value="Transcribed_RNA"/>
</dbReference>
<feature type="signal peptide" evidence="1">
    <location>
        <begin position="1"/>
        <end position="19"/>
    </location>
</feature>
<reference evidence="2" key="1">
    <citation type="journal article" date="2016" name="Ticks Tick Borne Dis.">
        <title>De novo assembly and annotation of the salivary gland transcriptome of Rhipicephalus appendiculatus male and female ticks during blood feeding.</title>
        <authorList>
            <person name="de Castro M.H."/>
            <person name="de Klerk D."/>
            <person name="Pienaar R."/>
            <person name="Latif A.A."/>
            <person name="Rees D.J."/>
            <person name="Mans B.J."/>
        </authorList>
    </citation>
    <scope>NUCLEOTIDE SEQUENCE</scope>
    <source>
        <tissue evidence="2">Salivary glands</tissue>
    </source>
</reference>